<evidence type="ECO:0000256" key="1">
    <source>
        <dbReference type="SAM" id="MobiDB-lite"/>
    </source>
</evidence>
<dbReference type="Proteomes" id="UP000604825">
    <property type="component" value="Unassembled WGS sequence"/>
</dbReference>
<dbReference type="GO" id="GO:0045892">
    <property type="term" value="P:negative regulation of DNA-templated transcription"/>
    <property type="evidence" value="ECO:0007669"/>
    <property type="project" value="InterPro"/>
</dbReference>
<dbReference type="GO" id="GO:0009910">
    <property type="term" value="P:negative regulation of flower development"/>
    <property type="evidence" value="ECO:0007669"/>
    <property type="project" value="InterPro"/>
</dbReference>
<evidence type="ECO:0000313" key="3">
    <source>
        <dbReference type="Proteomes" id="UP000604825"/>
    </source>
</evidence>
<feature type="compositionally biased region" description="Polar residues" evidence="1">
    <location>
        <begin position="63"/>
        <end position="75"/>
    </location>
</feature>
<dbReference type="EMBL" id="CAJGYO010000005">
    <property type="protein sequence ID" value="CAD6233630.1"/>
    <property type="molecule type" value="Genomic_DNA"/>
</dbReference>
<sequence length="133" mass="15168">MQNVDDLCQNESRNLKQGFSTGKSTILLKGKVLWTTISHDEDTKNNTIKRSVLRSHDLPQMESEGTMQRCSTKNGSGLCKQNIPKNKKKGTVKMHEKHNVIDDIPMDIVELLARNQHERRLMSDTNALENNHT</sequence>
<proteinExistence type="predicted"/>
<keyword evidence="3" id="KW-1185">Reference proteome</keyword>
<reference evidence="2" key="1">
    <citation type="submission" date="2020-10" db="EMBL/GenBank/DDBJ databases">
        <authorList>
            <person name="Han B."/>
            <person name="Lu T."/>
            <person name="Zhao Q."/>
            <person name="Huang X."/>
            <person name="Zhao Y."/>
        </authorList>
    </citation>
    <scope>NUCLEOTIDE SEQUENCE</scope>
</reference>
<dbReference type="InterPro" id="IPR034583">
    <property type="entry name" value="EMF1"/>
</dbReference>
<accession>A0A811NYY8</accession>
<dbReference type="OrthoDB" id="754229at2759"/>
<dbReference type="AlphaFoldDB" id="A0A811NYY8"/>
<gene>
    <name evidence="2" type="ORF">NCGR_LOCUS22943</name>
</gene>
<dbReference type="PANTHER" id="PTHR35504">
    <property type="entry name" value="PROTEIN EMBRYONIC FLOWER 1"/>
    <property type="match status" value="1"/>
</dbReference>
<organism evidence="2 3">
    <name type="scientific">Miscanthus lutarioriparius</name>
    <dbReference type="NCBI Taxonomy" id="422564"/>
    <lineage>
        <taxon>Eukaryota</taxon>
        <taxon>Viridiplantae</taxon>
        <taxon>Streptophyta</taxon>
        <taxon>Embryophyta</taxon>
        <taxon>Tracheophyta</taxon>
        <taxon>Spermatophyta</taxon>
        <taxon>Magnoliopsida</taxon>
        <taxon>Liliopsida</taxon>
        <taxon>Poales</taxon>
        <taxon>Poaceae</taxon>
        <taxon>PACMAD clade</taxon>
        <taxon>Panicoideae</taxon>
        <taxon>Andropogonodae</taxon>
        <taxon>Andropogoneae</taxon>
        <taxon>Saccharinae</taxon>
        <taxon>Miscanthus</taxon>
    </lineage>
</organism>
<evidence type="ECO:0000313" key="2">
    <source>
        <dbReference type="EMBL" id="CAD6233630.1"/>
    </source>
</evidence>
<dbReference type="PANTHER" id="PTHR35504:SF1">
    <property type="entry name" value="PROTEIN EMBRYONIC FLOWER 1"/>
    <property type="match status" value="1"/>
</dbReference>
<protein>
    <submittedName>
        <fullName evidence="2">Uncharacterized protein</fullName>
    </submittedName>
</protein>
<feature type="region of interest" description="Disordered" evidence="1">
    <location>
        <begin position="54"/>
        <end position="93"/>
    </location>
</feature>
<name>A0A811NYY8_9POAL</name>
<comment type="caution">
    <text evidence="2">The sequence shown here is derived from an EMBL/GenBank/DDBJ whole genome shotgun (WGS) entry which is preliminary data.</text>
</comment>
<dbReference type="GO" id="GO:0048367">
    <property type="term" value="P:shoot system development"/>
    <property type="evidence" value="ECO:0007669"/>
    <property type="project" value="InterPro"/>
</dbReference>